<reference evidence="4" key="1">
    <citation type="submission" date="2012-03" db="EMBL/GenBank/DDBJ databases">
        <title>Complete sequence of Fervidobacterium pennivorans DSM 9078.</title>
        <authorList>
            <consortium name="US DOE Joint Genome Institute"/>
            <person name="Lucas S."/>
            <person name="Han J."/>
            <person name="Lapidus A."/>
            <person name="Cheng J.-F."/>
            <person name="Goodwin L."/>
            <person name="Pitluck S."/>
            <person name="Peters L."/>
            <person name="Ovchinnikova G."/>
            <person name="Lu M."/>
            <person name="Detter J.C."/>
            <person name="Han C."/>
            <person name="Tapia R."/>
            <person name="Land M."/>
            <person name="Hauser L."/>
            <person name="Kyrpides N."/>
            <person name="Ivanova N."/>
            <person name="Pagani I."/>
            <person name="Noll K.M."/>
            <person name="Woyke T."/>
        </authorList>
    </citation>
    <scope>NUCLEOTIDE SEQUENCE</scope>
    <source>
        <strain evidence="4">DSM 9078</strain>
    </source>
</reference>
<dbReference type="OrthoDB" id="47426at2"/>
<name>H9UBK3_FERPD</name>
<dbReference type="SUPFAM" id="SSF57997">
    <property type="entry name" value="Tropomyosin"/>
    <property type="match status" value="1"/>
</dbReference>
<dbReference type="Proteomes" id="UP000007384">
    <property type="component" value="Chromosome"/>
</dbReference>
<dbReference type="Pfam" id="PF00395">
    <property type="entry name" value="SLH"/>
    <property type="match status" value="1"/>
</dbReference>
<protein>
    <submittedName>
        <fullName evidence="4">S-layer protein</fullName>
    </submittedName>
</protein>
<keyword evidence="2" id="KW-0812">Transmembrane</keyword>
<dbReference type="KEGG" id="fpe:Ferpe_0779"/>
<feature type="domain" description="SLH" evidence="3">
    <location>
        <begin position="31"/>
        <end position="73"/>
    </location>
</feature>
<evidence type="ECO:0000256" key="2">
    <source>
        <dbReference type="SAM" id="Phobius"/>
    </source>
</evidence>
<dbReference type="RefSeq" id="WP_014451339.1">
    <property type="nucleotide sequence ID" value="NC_017095.1"/>
</dbReference>
<evidence type="ECO:0000313" key="4">
    <source>
        <dbReference type="EMBL" id="AFG34896.1"/>
    </source>
</evidence>
<dbReference type="EMBL" id="CP003260">
    <property type="protein sequence ID" value="AFG34896.1"/>
    <property type="molecule type" value="Genomic_DNA"/>
</dbReference>
<organism evidence="4 5">
    <name type="scientific">Fervidobacterium pennivorans (strain DSM 9078 / Ven5)</name>
    <dbReference type="NCBI Taxonomy" id="771875"/>
    <lineage>
        <taxon>Bacteria</taxon>
        <taxon>Thermotogati</taxon>
        <taxon>Thermotogota</taxon>
        <taxon>Thermotogae</taxon>
        <taxon>Thermotogales</taxon>
        <taxon>Fervidobacteriaceae</taxon>
        <taxon>Fervidobacterium</taxon>
    </lineage>
</organism>
<dbReference type="STRING" id="771875.Ferpe_0779"/>
<keyword evidence="2" id="KW-0472">Membrane</keyword>
<keyword evidence="5" id="KW-1185">Reference proteome</keyword>
<keyword evidence="1" id="KW-0175">Coiled coil</keyword>
<feature type="coiled-coil region" evidence="1">
    <location>
        <begin position="89"/>
        <end position="234"/>
    </location>
</feature>
<dbReference type="Gene3D" id="1.20.5.340">
    <property type="match status" value="1"/>
</dbReference>
<evidence type="ECO:0000313" key="5">
    <source>
        <dbReference type="Proteomes" id="UP000007384"/>
    </source>
</evidence>
<feature type="transmembrane region" description="Helical" evidence="2">
    <location>
        <begin position="406"/>
        <end position="424"/>
    </location>
</feature>
<dbReference type="AlphaFoldDB" id="H9UBK3"/>
<feature type="coiled-coil region" evidence="1">
    <location>
        <begin position="268"/>
        <end position="295"/>
    </location>
</feature>
<dbReference type="Gene3D" id="1.20.5.170">
    <property type="match status" value="1"/>
</dbReference>
<gene>
    <name evidence="4" type="ordered locus">Ferpe_0779</name>
</gene>
<sequence length="425" mass="47963">MTYVFYRLLKYRSVIILFLICFSVFGFSTAIKDLSPSAAEYKAVLFLVEQKIMDVDSNGNFKPSLLVTKLDLARYLYALIDRYKLTNLQSSKSDDLAKLESRITTLEKQVSNIPSAQLQSFSALQSEVTDLKKRLLAIENKVANLETKSTNPSKDQQTIISVQNELSALARRVTAVENKISTLSQSKDFAKDIAQLTAQINSLEERLNEFTQLMNYYINEVEKLKTRATDLEKKVEHTIITTNSLSEKISKLEASSSENIKNLQNTTMASINDLRNQLSGEIEKLKSRLGTIEEVIGKGQDFLQRLEALDALTIINTFSNLEVLSNRFDQLEARFKKLEDSLSQVVLEQRYVLNELVVSQNSVKKFDSLEQKVSQLEASNNANNEDIKKLSAQVESLNSQLMTTRTITYISLLVSIVAGILVLLK</sequence>
<proteinExistence type="predicted"/>
<dbReference type="InterPro" id="IPR001119">
    <property type="entry name" value="SLH_dom"/>
</dbReference>
<evidence type="ECO:0000256" key="1">
    <source>
        <dbReference type="SAM" id="Coils"/>
    </source>
</evidence>
<dbReference type="HOGENOM" id="CLU_645206_0_0_0"/>
<keyword evidence="2" id="KW-1133">Transmembrane helix</keyword>
<dbReference type="eggNOG" id="COG1196">
    <property type="taxonomic scope" value="Bacteria"/>
</dbReference>
<accession>H9UBK3</accession>
<feature type="coiled-coil region" evidence="1">
    <location>
        <begin position="321"/>
        <end position="400"/>
    </location>
</feature>
<dbReference type="PATRIC" id="fig|771875.3.peg.801"/>
<evidence type="ECO:0000259" key="3">
    <source>
        <dbReference type="Pfam" id="PF00395"/>
    </source>
</evidence>